<gene>
    <name evidence="1" type="ORF">F4821DRAFT_245226</name>
</gene>
<name>A0ACC0CS34_9PEZI</name>
<sequence>MAALASTWLMLRRNKSLSLKLLVPAPLVWVAATSLVKLSVLFFYIAIFTMPMIRKAVFTVITLIIALVVAVLVETFFLCRPFEFMWDKTVAGGVCGNIKDAYLSTAIVNLVIDLAVVFLPMPVLWKLQMPTGKKVAVSAILGLGLLICGLTAARIKSILDLDLLDLTYSNVPDLMFGALELELGIINACLPILGPLVDRTFRPSMALLRGRVKRMKVNSASLKSSGFINTGNYECLKDDIHTLSKVGPRIMSKQTTTQAHDQALNDLENGRGLHLGDIIVRKDVYISRAPTTSAVIAL</sequence>
<dbReference type="Proteomes" id="UP001497680">
    <property type="component" value="Unassembled WGS sequence"/>
</dbReference>
<comment type="caution">
    <text evidence="1">The sequence shown here is derived from an EMBL/GenBank/DDBJ whole genome shotgun (WGS) entry which is preliminary data.</text>
</comment>
<evidence type="ECO:0000313" key="1">
    <source>
        <dbReference type="EMBL" id="KAI6083235.1"/>
    </source>
</evidence>
<accession>A0ACC0CS34</accession>
<reference evidence="1 2" key="1">
    <citation type="journal article" date="2022" name="New Phytol.">
        <title>Ecological generalism drives hyperdiversity of secondary metabolite gene clusters in xylarialean endophytes.</title>
        <authorList>
            <person name="Franco M.E.E."/>
            <person name="Wisecaver J.H."/>
            <person name="Arnold A.E."/>
            <person name="Ju Y.M."/>
            <person name="Slot J.C."/>
            <person name="Ahrendt S."/>
            <person name="Moore L.P."/>
            <person name="Eastman K.E."/>
            <person name="Scott K."/>
            <person name="Konkel Z."/>
            <person name="Mondo S.J."/>
            <person name="Kuo A."/>
            <person name="Hayes R.D."/>
            <person name="Haridas S."/>
            <person name="Andreopoulos B."/>
            <person name="Riley R."/>
            <person name="LaButti K."/>
            <person name="Pangilinan J."/>
            <person name="Lipzen A."/>
            <person name="Amirebrahimi M."/>
            <person name="Yan J."/>
            <person name="Adam C."/>
            <person name="Keymanesh K."/>
            <person name="Ng V."/>
            <person name="Louie K."/>
            <person name="Northen T."/>
            <person name="Drula E."/>
            <person name="Henrissat B."/>
            <person name="Hsieh H.M."/>
            <person name="Youens-Clark K."/>
            <person name="Lutzoni F."/>
            <person name="Miadlikowska J."/>
            <person name="Eastwood D.C."/>
            <person name="Hamelin R.C."/>
            <person name="Grigoriev I.V."/>
            <person name="U'Ren J.M."/>
        </authorList>
    </citation>
    <scope>NUCLEOTIDE SEQUENCE [LARGE SCALE GENOMIC DNA]</scope>
    <source>
        <strain evidence="1 2">ER1909</strain>
    </source>
</reference>
<protein>
    <submittedName>
        <fullName evidence="1">Uncharacterized protein</fullName>
    </submittedName>
</protein>
<keyword evidence="2" id="KW-1185">Reference proteome</keyword>
<organism evidence="1 2">
    <name type="scientific">Hypoxylon rubiginosum</name>
    <dbReference type="NCBI Taxonomy" id="110542"/>
    <lineage>
        <taxon>Eukaryota</taxon>
        <taxon>Fungi</taxon>
        <taxon>Dikarya</taxon>
        <taxon>Ascomycota</taxon>
        <taxon>Pezizomycotina</taxon>
        <taxon>Sordariomycetes</taxon>
        <taxon>Xylariomycetidae</taxon>
        <taxon>Xylariales</taxon>
        <taxon>Hypoxylaceae</taxon>
        <taxon>Hypoxylon</taxon>
    </lineage>
</organism>
<proteinExistence type="predicted"/>
<dbReference type="EMBL" id="MU394355">
    <property type="protein sequence ID" value="KAI6083235.1"/>
    <property type="molecule type" value="Genomic_DNA"/>
</dbReference>
<evidence type="ECO:0000313" key="2">
    <source>
        <dbReference type="Proteomes" id="UP001497680"/>
    </source>
</evidence>